<dbReference type="KEGG" id="beq:BEWA_004460"/>
<organism evidence="7 8">
    <name type="scientific">Theileria equi strain WA</name>
    <dbReference type="NCBI Taxonomy" id="1537102"/>
    <lineage>
        <taxon>Eukaryota</taxon>
        <taxon>Sar</taxon>
        <taxon>Alveolata</taxon>
        <taxon>Apicomplexa</taxon>
        <taxon>Aconoidasida</taxon>
        <taxon>Piroplasmida</taxon>
        <taxon>Theileriidae</taxon>
        <taxon>Theileria</taxon>
    </lineage>
</organism>
<evidence type="ECO:0000313" key="8">
    <source>
        <dbReference type="Proteomes" id="UP000031512"/>
    </source>
</evidence>
<dbReference type="PROSITE" id="PS51354">
    <property type="entry name" value="GLUTAREDOXIN_2"/>
    <property type="match status" value="1"/>
</dbReference>
<evidence type="ECO:0000259" key="6">
    <source>
        <dbReference type="Pfam" id="PF00462"/>
    </source>
</evidence>
<evidence type="ECO:0000313" key="7">
    <source>
        <dbReference type="EMBL" id="AFZ81038.1"/>
    </source>
</evidence>
<dbReference type="InterPro" id="IPR036249">
    <property type="entry name" value="Thioredoxin-like_sf"/>
</dbReference>
<dbReference type="GO" id="GO:0005739">
    <property type="term" value="C:mitochondrion"/>
    <property type="evidence" value="ECO:0007669"/>
    <property type="project" value="UniProtKB-ARBA"/>
</dbReference>
<dbReference type="STRING" id="1537102.L0B0L0"/>
<dbReference type="PANTHER" id="PTHR10293:SF16">
    <property type="entry name" value="GLUTAREDOXIN-RELATED PROTEIN 5, MITOCHONDRIAL"/>
    <property type="match status" value="1"/>
</dbReference>
<protein>
    <submittedName>
        <fullName evidence="7">Glutaredoxin domain-containing protein</fullName>
    </submittedName>
</protein>
<evidence type="ECO:0000256" key="2">
    <source>
        <dbReference type="ARBA" id="ARBA00022723"/>
    </source>
</evidence>
<dbReference type="Proteomes" id="UP000031512">
    <property type="component" value="Chromosome 3"/>
</dbReference>
<feature type="domain" description="Glutaredoxin" evidence="6">
    <location>
        <begin position="76"/>
        <end position="140"/>
    </location>
</feature>
<keyword evidence="5" id="KW-0676">Redox-active center</keyword>
<dbReference type="PANTHER" id="PTHR10293">
    <property type="entry name" value="GLUTAREDOXIN FAMILY MEMBER"/>
    <property type="match status" value="1"/>
</dbReference>
<evidence type="ECO:0000256" key="1">
    <source>
        <dbReference type="ARBA" id="ARBA00022714"/>
    </source>
</evidence>
<dbReference type="InterPro" id="IPR002109">
    <property type="entry name" value="Glutaredoxin"/>
</dbReference>
<gene>
    <name evidence="7" type="ORF">BEWA_004460</name>
</gene>
<dbReference type="Pfam" id="PF00462">
    <property type="entry name" value="Glutaredoxin"/>
    <property type="match status" value="1"/>
</dbReference>
<evidence type="ECO:0000256" key="4">
    <source>
        <dbReference type="ARBA" id="ARBA00023014"/>
    </source>
</evidence>
<evidence type="ECO:0000256" key="3">
    <source>
        <dbReference type="ARBA" id="ARBA00023004"/>
    </source>
</evidence>
<keyword evidence="4" id="KW-0411">Iron-sulfur</keyword>
<dbReference type="RefSeq" id="XP_004830704.1">
    <property type="nucleotide sequence ID" value="XM_004830647.1"/>
</dbReference>
<dbReference type="eggNOG" id="KOG0911">
    <property type="taxonomic scope" value="Eukaryota"/>
</dbReference>
<keyword evidence="2" id="KW-0479">Metal-binding</keyword>
<dbReference type="GeneID" id="15805431"/>
<proteinExistence type="predicted"/>
<dbReference type="CDD" id="cd03028">
    <property type="entry name" value="GRX_PICOT_like"/>
    <property type="match status" value="1"/>
</dbReference>
<keyword evidence="8" id="KW-1185">Reference proteome</keyword>
<dbReference type="GO" id="GO:0046872">
    <property type="term" value="F:metal ion binding"/>
    <property type="evidence" value="ECO:0007669"/>
    <property type="project" value="UniProtKB-KW"/>
</dbReference>
<dbReference type="OrthoDB" id="415696at2759"/>
<keyword evidence="3" id="KW-0408">Iron</keyword>
<evidence type="ECO:0000256" key="5">
    <source>
        <dbReference type="ARBA" id="ARBA00023284"/>
    </source>
</evidence>
<dbReference type="InterPro" id="IPR004480">
    <property type="entry name" value="Monothiol_GRX-rel"/>
</dbReference>
<dbReference type="VEuPathDB" id="PiroplasmaDB:BEWA_004460"/>
<keyword evidence="1" id="KW-0001">2Fe-2S</keyword>
<reference evidence="7 8" key="1">
    <citation type="journal article" date="2012" name="BMC Genomics">
        <title>Comparative genomic analysis and phylogenetic position of Theileria equi.</title>
        <authorList>
            <person name="Kappmeyer L.S."/>
            <person name="Thiagarajan M."/>
            <person name="Herndon D.R."/>
            <person name="Ramsay J.D."/>
            <person name="Caler E."/>
            <person name="Djikeng A."/>
            <person name="Gillespie J.J."/>
            <person name="Lau A.O."/>
            <person name="Roalson E.H."/>
            <person name="Silva J.C."/>
            <person name="Silva M.G."/>
            <person name="Suarez C.E."/>
            <person name="Ueti M.W."/>
            <person name="Nene V.M."/>
            <person name="Mealey R.H."/>
            <person name="Knowles D.P."/>
            <person name="Brayton K.A."/>
        </authorList>
    </citation>
    <scope>NUCLEOTIDE SEQUENCE [LARGE SCALE GENOMIC DNA]</scope>
    <source>
        <strain evidence="7 8">WA</strain>
    </source>
</reference>
<dbReference type="SUPFAM" id="SSF52833">
    <property type="entry name" value="Thioredoxin-like"/>
    <property type="match status" value="1"/>
</dbReference>
<dbReference type="GO" id="GO:0051537">
    <property type="term" value="F:2 iron, 2 sulfur cluster binding"/>
    <property type="evidence" value="ECO:0007669"/>
    <property type="project" value="UniProtKB-KW"/>
</dbReference>
<name>L0B0L0_THEEQ</name>
<accession>L0B0L0</accession>
<sequence>MRIGRLLTSLGGRRINSRYLCTFSDKLFRQTARCDYGRTISAQIQGAGMTQRRFSTDVDAEIEERLRKTIEAEKLLIFIKGTPEEPQCQYSAKLIGILNNYKLNDYAYINVFSHEALRRCVKKISDWPTFPQVYVNGRLIGGSDIVEELHSTGELKKLFESGE</sequence>
<dbReference type="AlphaFoldDB" id="L0B0L0"/>
<dbReference type="EMBL" id="CP001670">
    <property type="protein sequence ID" value="AFZ81038.1"/>
    <property type="molecule type" value="Genomic_DNA"/>
</dbReference>
<dbReference type="Gene3D" id="3.40.30.10">
    <property type="entry name" value="Glutaredoxin"/>
    <property type="match status" value="1"/>
</dbReference>
<dbReference type="InterPro" id="IPR033658">
    <property type="entry name" value="GRX_PICOT-like"/>
</dbReference>